<sequence length="416" mass="48701">MDSWDSFSHYSNSSSNGLEERLYQHLQHCRQQQPPHRVIDRFHQLFIEAEGYVDGAIWATLGEIVRRPQAPREFKYTLNRCCYTLINPWYTQPRDHWAIPELISQFQSLPPAPGSTAMARRVRQLVQGFTQSEQYASLYRLQQIFTEAGTVVAADADDEKPLSCFIRNYPYLYDHSLLTKDSDEAQKQNIQDMRRRQETQLGVRLARYHSQNRQDSRQGPRQNPTWLSDDHLSQALSYYTGKVDGPRSHRDLASWFTAFSRSVRSFADFKEEFCEYLMGPVVAVEPKYSGNHFTRRLRQCLGEILSEFDDQRLTPFLVVELCRRLLNFLVVDNPRRPVFRNFTHLINDIGYALTVGLLLRLVLFCKSAKPWLERCFAVLFNYHEQLPRQQVGWLVQGLEHVNVALITNFGEFGYQF</sequence>
<dbReference type="EMBL" id="CP021983">
    <property type="protein sequence ID" value="ASC70628.1"/>
    <property type="molecule type" value="Genomic_DNA"/>
</dbReference>
<reference evidence="2 3" key="1">
    <citation type="journal article" date="2016" name="Biochim. Biophys. Acta">
        <title>Characterization of red-shifted phycobilisomes isolated from the chlorophyll f-containing cyanobacterium Halomicronema hongdechloris.</title>
        <authorList>
            <person name="Li Y."/>
            <person name="Lin Y."/>
            <person name="Garvey C.J."/>
            <person name="Birch D."/>
            <person name="Corkery R.W."/>
            <person name="Loughlin P.C."/>
            <person name="Scheer H."/>
            <person name="Willows R.D."/>
            <person name="Chen M."/>
        </authorList>
    </citation>
    <scope>NUCLEOTIDE SEQUENCE [LARGE SCALE GENOMIC DNA]</scope>
    <source>
        <strain evidence="2 3">C2206</strain>
    </source>
</reference>
<gene>
    <name evidence="2" type="ORF">XM38_015680</name>
</gene>
<protein>
    <submittedName>
        <fullName evidence="2">Uncharacterized protein</fullName>
    </submittedName>
</protein>
<dbReference type="AlphaFoldDB" id="A0A1Z3HJZ6"/>
<feature type="region of interest" description="Disordered" evidence="1">
    <location>
        <begin position="208"/>
        <end position="228"/>
    </location>
</feature>
<name>A0A1Z3HJZ6_9CYAN</name>
<keyword evidence="3" id="KW-1185">Reference proteome</keyword>
<dbReference type="Proteomes" id="UP000191901">
    <property type="component" value="Chromosome"/>
</dbReference>
<proteinExistence type="predicted"/>
<dbReference type="RefSeq" id="WP_225889220.1">
    <property type="nucleotide sequence ID" value="NZ_CP021983.2"/>
</dbReference>
<dbReference type="STRING" id="1641165.XM38_20475"/>
<dbReference type="KEGG" id="hhg:XM38_015680"/>
<evidence type="ECO:0000256" key="1">
    <source>
        <dbReference type="SAM" id="MobiDB-lite"/>
    </source>
</evidence>
<organism evidence="2 3">
    <name type="scientific">Halomicronema hongdechloris C2206</name>
    <dbReference type="NCBI Taxonomy" id="1641165"/>
    <lineage>
        <taxon>Bacteria</taxon>
        <taxon>Bacillati</taxon>
        <taxon>Cyanobacteriota</taxon>
        <taxon>Cyanophyceae</taxon>
        <taxon>Nodosilineales</taxon>
        <taxon>Nodosilineaceae</taxon>
        <taxon>Halomicronema</taxon>
    </lineage>
</organism>
<accession>A0A1Z3HJZ6</accession>
<evidence type="ECO:0000313" key="3">
    <source>
        <dbReference type="Proteomes" id="UP000191901"/>
    </source>
</evidence>
<evidence type="ECO:0000313" key="2">
    <source>
        <dbReference type="EMBL" id="ASC70628.1"/>
    </source>
</evidence>